<dbReference type="RefSeq" id="XP_022401134.1">
    <property type="nucleotide sequence ID" value="XM_022546646.1"/>
</dbReference>
<sequence length="148" mass="16146">MVLLKLRCNPKDIKATIAVTFSASNLSLSSDPALCLSIHLRILESMQDQPITICTSHTICALEEDMISQGVFGGGLLSTSDPNRRISLGMLRPHYPHSSELPVNLREHDLEWATIPTAGEAVVTHELSMPRLFAHADMVEGGELKTGE</sequence>
<dbReference type="GeneID" id="34462907"/>
<evidence type="ECO:0000313" key="2">
    <source>
        <dbReference type="Proteomes" id="UP000184300"/>
    </source>
</evidence>
<protein>
    <submittedName>
        <fullName evidence="1">Uncharacterized protein</fullName>
    </submittedName>
</protein>
<name>A0A1L9VKI6_ASPGL</name>
<gene>
    <name evidence="1" type="ORF">ASPGLDRAFT_47318</name>
</gene>
<dbReference type="OrthoDB" id="2968825at2759"/>
<accession>A0A1L9VKI6</accession>
<evidence type="ECO:0000313" key="1">
    <source>
        <dbReference type="EMBL" id="OJJ84436.1"/>
    </source>
</evidence>
<dbReference type="Proteomes" id="UP000184300">
    <property type="component" value="Unassembled WGS sequence"/>
</dbReference>
<organism evidence="1 2">
    <name type="scientific">Aspergillus glaucus CBS 516.65</name>
    <dbReference type="NCBI Taxonomy" id="1160497"/>
    <lineage>
        <taxon>Eukaryota</taxon>
        <taxon>Fungi</taxon>
        <taxon>Dikarya</taxon>
        <taxon>Ascomycota</taxon>
        <taxon>Pezizomycotina</taxon>
        <taxon>Eurotiomycetes</taxon>
        <taxon>Eurotiomycetidae</taxon>
        <taxon>Eurotiales</taxon>
        <taxon>Aspergillaceae</taxon>
        <taxon>Aspergillus</taxon>
        <taxon>Aspergillus subgen. Aspergillus</taxon>
    </lineage>
</organism>
<keyword evidence="2" id="KW-1185">Reference proteome</keyword>
<dbReference type="EMBL" id="KV878897">
    <property type="protein sequence ID" value="OJJ84436.1"/>
    <property type="molecule type" value="Genomic_DNA"/>
</dbReference>
<proteinExistence type="predicted"/>
<reference evidence="2" key="1">
    <citation type="journal article" date="2017" name="Genome Biol.">
        <title>Comparative genomics reveals high biological diversity and specific adaptations in the industrially and medically important fungal genus Aspergillus.</title>
        <authorList>
            <person name="de Vries R.P."/>
            <person name="Riley R."/>
            <person name="Wiebenga A."/>
            <person name="Aguilar-Osorio G."/>
            <person name="Amillis S."/>
            <person name="Uchima C.A."/>
            <person name="Anderluh G."/>
            <person name="Asadollahi M."/>
            <person name="Askin M."/>
            <person name="Barry K."/>
            <person name="Battaglia E."/>
            <person name="Bayram O."/>
            <person name="Benocci T."/>
            <person name="Braus-Stromeyer S.A."/>
            <person name="Caldana C."/>
            <person name="Canovas D."/>
            <person name="Cerqueira G.C."/>
            <person name="Chen F."/>
            <person name="Chen W."/>
            <person name="Choi C."/>
            <person name="Clum A."/>
            <person name="Dos Santos R.A."/>
            <person name="Damasio A.R."/>
            <person name="Diallinas G."/>
            <person name="Emri T."/>
            <person name="Fekete E."/>
            <person name="Flipphi M."/>
            <person name="Freyberg S."/>
            <person name="Gallo A."/>
            <person name="Gournas C."/>
            <person name="Habgood R."/>
            <person name="Hainaut M."/>
            <person name="Harispe M.L."/>
            <person name="Henrissat B."/>
            <person name="Hilden K.S."/>
            <person name="Hope R."/>
            <person name="Hossain A."/>
            <person name="Karabika E."/>
            <person name="Karaffa L."/>
            <person name="Karanyi Z."/>
            <person name="Krasevec N."/>
            <person name="Kuo A."/>
            <person name="Kusch H."/>
            <person name="LaButti K."/>
            <person name="Lagendijk E.L."/>
            <person name="Lapidus A."/>
            <person name="Levasseur A."/>
            <person name="Lindquist E."/>
            <person name="Lipzen A."/>
            <person name="Logrieco A.F."/>
            <person name="MacCabe A."/>
            <person name="Maekelae M.R."/>
            <person name="Malavazi I."/>
            <person name="Melin P."/>
            <person name="Meyer V."/>
            <person name="Mielnichuk N."/>
            <person name="Miskei M."/>
            <person name="Molnar A.P."/>
            <person name="Mule G."/>
            <person name="Ngan C.Y."/>
            <person name="Orejas M."/>
            <person name="Orosz E."/>
            <person name="Ouedraogo J.P."/>
            <person name="Overkamp K.M."/>
            <person name="Park H.-S."/>
            <person name="Perrone G."/>
            <person name="Piumi F."/>
            <person name="Punt P.J."/>
            <person name="Ram A.F."/>
            <person name="Ramon A."/>
            <person name="Rauscher S."/>
            <person name="Record E."/>
            <person name="Riano-Pachon D.M."/>
            <person name="Robert V."/>
            <person name="Roehrig J."/>
            <person name="Ruller R."/>
            <person name="Salamov A."/>
            <person name="Salih N.S."/>
            <person name="Samson R.A."/>
            <person name="Sandor E."/>
            <person name="Sanguinetti M."/>
            <person name="Schuetze T."/>
            <person name="Sepcic K."/>
            <person name="Shelest E."/>
            <person name="Sherlock G."/>
            <person name="Sophianopoulou V."/>
            <person name="Squina F.M."/>
            <person name="Sun H."/>
            <person name="Susca A."/>
            <person name="Todd R.B."/>
            <person name="Tsang A."/>
            <person name="Unkles S.E."/>
            <person name="van de Wiele N."/>
            <person name="van Rossen-Uffink D."/>
            <person name="Oliveira J.V."/>
            <person name="Vesth T.C."/>
            <person name="Visser J."/>
            <person name="Yu J.-H."/>
            <person name="Zhou M."/>
            <person name="Andersen M.R."/>
            <person name="Archer D.B."/>
            <person name="Baker S.E."/>
            <person name="Benoit I."/>
            <person name="Brakhage A.A."/>
            <person name="Braus G.H."/>
            <person name="Fischer R."/>
            <person name="Frisvad J.C."/>
            <person name="Goldman G.H."/>
            <person name="Houbraken J."/>
            <person name="Oakley B."/>
            <person name="Pocsi I."/>
            <person name="Scazzocchio C."/>
            <person name="Seiboth B."/>
            <person name="vanKuyk P.A."/>
            <person name="Wortman J."/>
            <person name="Dyer P.S."/>
            <person name="Grigoriev I.V."/>
        </authorList>
    </citation>
    <scope>NUCLEOTIDE SEQUENCE [LARGE SCALE GENOMIC DNA]</scope>
    <source>
        <strain evidence="2">CBS 516.65</strain>
    </source>
</reference>
<dbReference type="VEuPathDB" id="FungiDB:ASPGLDRAFT_47318"/>
<dbReference type="AlphaFoldDB" id="A0A1L9VKI6"/>